<evidence type="ECO:0000313" key="4">
    <source>
        <dbReference type="Proteomes" id="UP000194218"/>
    </source>
</evidence>
<sequence>MGIEGERLVLDYLSRVGDLAHGTQMSAQQRATLVNGLRDEIGRQRAAAGGAESGAQVKRILGRMGRPEEVVAAAAERDGTSAAAQPPVPEPRPSGGGRTPARTPRRARSEQPPAREAATARPVPGPSAAERPPAAPRPSESAADREGPGVPLGDGGPDGGLGPGGGGFGGGLGAAGGLGGGLLDKRSDDPSERQEPWPDGQIGRFFGGIEIPEMLRAPAAPPDADPGDALDPEAAAEAEKAVREAVPDPAVPRRRRWARAALSGRRVGGPVEYLAALLLVAGTVAGEVVVLGLGWLAAYWSPRLSRRLAQWATFGMPAVVVGGYLLWLFGRSAGYWGGPLADGDVEAAFADHWPWLLRGAALASAAFLLYRARRPRPAAEG</sequence>
<feature type="compositionally biased region" description="Basic and acidic residues" evidence="1">
    <location>
        <begin position="69"/>
        <end position="79"/>
    </location>
</feature>
<keyword evidence="4" id="KW-1185">Reference proteome</keyword>
<feature type="compositionally biased region" description="Acidic residues" evidence="1">
    <location>
        <begin position="225"/>
        <end position="236"/>
    </location>
</feature>
<evidence type="ECO:0000256" key="1">
    <source>
        <dbReference type="SAM" id="MobiDB-lite"/>
    </source>
</evidence>
<feature type="compositionally biased region" description="Basic and acidic residues" evidence="1">
    <location>
        <begin position="237"/>
        <end position="246"/>
    </location>
</feature>
<keyword evidence="2" id="KW-1133">Transmembrane helix</keyword>
<proteinExistence type="predicted"/>
<feature type="compositionally biased region" description="Basic and acidic residues" evidence="1">
    <location>
        <begin position="183"/>
        <end position="196"/>
    </location>
</feature>
<dbReference type="OrthoDB" id="4350222at2"/>
<protein>
    <submittedName>
        <fullName evidence="3">Uncharacterized protein</fullName>
    </submittedName>
</protein>
<keyword evidence="2" id="KW-0812">Transmembrane</keyword>
<feature type="transmembrane region" description="Helical" evidence="2">
    <location>
        <begin position="352"/>
        <end position="370"/>
    </location>
</feature>
<accession>A0A1W7CZ89</accession>
<dbReference type="Proteomes" id="UP000194218">
    <property type="component" value="Chromosome"/>
</dbReference>
<organism evidence="3 4">
    <name type="scientific">Streptomyces marincola</name>
    <dbReference type="NCBI Taxonomy" id="2878388"/>
    <lineage>
        <taxon>Bacteria</taxon>
        <taxon>Bacillati</taxon>
        <taxon>Actinomycetota</taxon>
        <taxon>Actinomycetes</taxon>
        <taxon>Kitasatosporales</taxon>
        <taxon>Streptomycetaceae</taxon>
        <taxon>Streptomyces</taxon>
    </lineage>
</organism>
<feature type="compositionally biased region" description="Low complexity" evidence="1">
    <location>
        <begin position="126"/>
        <end position="141"/>
    </location>
</feature>
<feature type="region of interest" description="Disordered" evidence="1">
    <location>
        <begin position="217"/>
        <end position="247"/>
    </location>
</feature>
<name>A0A1W7CZ89_9ACTN</name>
<evidence type="ECO:0000256" key="2">
    <source>
        <dbReference type="SAM" id="Phobius"/>
    </source>
</evidence>
<feature type="transmembrane region" description="Helical" evidence="2">
    <location>
        <begin position="273"/>
        <end position="296"/>
    </location>
</feature>
<reference evidence="3 4" key="1">
    <citation type="submission" date="2017-05" db="EMBL/GenBank/DDBJ databases">
        <title>Complete genome sequence of Streptomyces sp. SCSIO 03032 revealed the diverse biosynthetic pathways for its bioactive secondary metabolites.</title>
        <authorList>
            <person name="Ma L."/>
            <person name="Zhu Y."/>
            <person name="Zhang W."/>
            <person name="Zhang G."/>
            <person name="Tian X."/>
            <person name="Zhang S."/>
            <person name="Zhang C."/>
        </authorList>
    </citation>
    <scope>NUCLEOTIDE SEQUENCE [LARGE SCALE GENOMIC DNA]</scope>
    <source>
        <strain evidence="3 4">SCSIO 03032</strain>
    </source>
</reference>
<feature type="region of interest" description="Disordered" evidence="1">
    <location>
        <begin position="69"/>
        <end position="204"/>
    </location>
</feature>
<evidence type="ECO:0000313" key="3">
    <source>
        <dbReference type="EMBL" id="ARQ70102.1"/>
    </source>
</evidence>
<dbReference type="KEGG" id="smao:CAG99_15725"/>
<dbReference type="EMBL" id="CP021121">
    <property type="protein sequence ID" value="ARQ70102.1"/>
    <property type="molecule type" value="Genomic_DNA"/>
</dbReference>
<feature type="compositionally biased region" description="Gly residues" evidence="1">
    <location>
        <begin position="150"/>
        <end position="182"/>
    </location>
</feature>
<keyword evidence="2" id="KW-0472">Membrane</keyword>
<feature type="transmembrane region" description="Helical" evidence="2">
    <location>
        <begin position="308"/>
        <end position="329"/>
    </location>
</feature>
<dbReference type="RefSeq" id="WP_086159957.1">
    <property type="nucleotide sequence ID" value="NZ_CP021121.1"/>
</dbReference>
<dbReference type="AlphaFoldDB" id="A0A1W7CZ89"/>
<gene>
    <name evidence="3" type="ORF">CAG99_15725</name>
</gene>